<evidence type="ECO:0000256" key="8">
    <source>
        <dbReference type="ARBA" id="ARBA00022691"/>
    </source>
</evidence>
<dbReference type="GO" id="GO:0003723">
    <property type="term" value="F:RNA binding"/>
    <property type="evidence" value="ECO:0007669"/>
    <property type="project" value="UniProtKB-KW"/>
</dbReference>
<dbReference type="GO" id="GO:0000494">
    <property type="term" value="P:box C/D sno(s)RNA 3'-end processing"/>
    <property type="evidence" value="ECO:0007669"/>
    <property type="project" value="TreeGrafter"/>
</dbReference>
<accession>A0A7S3MKW9</accession>
<proteinExistence type="inferred from homology"/>
<dbReference type="Pfam" id="PF01269">
    <property type="entry name" value="Fibrillarin"/>
    <property type="match status" value="1"/>
</dbReference>
<organism evidence="16">
    <name type="scientific">Favella ehrenbergii</name>
    <dbReference type="NCBI Taxonomy" id="182087"/>
    <lineage>
        <taxon>Eukaryota</taxon>
        <taxon>Sar</taxon>
        <taxon>Alveolata</taxon>
        <taxon>Ciliophora</taxon>
        <taxon>Intramacronucleata</taxon>
        <taxon>Spirotrichea</taxon>
        <taxon>Choreotrichia</taxon>
        <taxon>Tintinnida</taxon>
        <taxon>Xystonellidae</taxon>
        <taxon>Favella</taxon>
    </lineage>
</organism>
<dbReference type="NCBIfam" id="NF003276">
    <property type="entry name" value="PRK04266.1-2"/>
    <property type="match status" value="1"/>
</dbReference>
<evidence type="ECO:0000256" key="1">
    <source>
        <dbReference type="ARBA" id="ARBA00004604"/>
    </source>
</evidence>
<evidence type="ECO:0000256" key="4">
    <source>
        <dbReference type="ARBA" id="ARBA00022481"/>
    </source>
</evidence>
<dbReference type="GO" id="GO:0032040">
    <property type="term" value="C:small-subunit processome"/>
    <property type="evidence" value="ECO:0007669"/>
    <property type="project" value="TreeGrafter"/>
</dbReference>
<dbReference type="SUPFAM" id="SSF53335">
    <property type="entry name" value="S-adenosyl-L-methionine-dependent methyltransferases"/>
    <property type="match status" value="1"/>
</dbReference>
<feature type="region of interest" description="Disordered" evidence="15">
    <location>
        <begin position="1"/>
        <end position="63"/>
    </location>
</feature>
<dbReference type="InterPro" id="IPR000692">
    <property type="entry name" value="Fibrillarin"/>
</dbReference>
<evidence type="ECO:0000256" key="6">
    <source>
        <dbReference type="ARBA" id="ARBA00022603"/>
    </source>
</evidence>
<feature type="compositionally biased region" description="Gly residues" evidence="15">
    <location>
        <begin position="7"/>
        <end position="22"/>
    </location>
</feature>
<evidence type="ECO:0000256" key="13">
    <source>
        <dbReference type="ARBA" id="ARBA00047568"/>
    </source>
</evidence>
<evidence type="ECO:0000256" key="14">
    <source>
        <dbReference type="ARBA" id="ARBA00055431"/>
    </source>
</evidence>
<evidence type="ECO:0000256" key="11">
    <source>
        <dbReference type="ARBA" id="ARBA00023274"/>
    </source>
</evidence>
<keyword evidence="10" id="KW-0539">Nucleus</keyword>
<dbReference type="GO" id="GO:0031428">
    <property type="term" value="C:box C/D methylation guide snoRNP complex"/>
    <property type="evidence" value="ECO:0007669"/>
    <property type="project" value="TreeGrafter"/>
</dbReference>
<dbReference type="GO" id="GO:0008649">
    <property type="term" value="F:rRNA methyltransferase activity"/>
    <property type="evidence" value="ECO:0007669"/>
    <property type="project" value="TreeGrafter"/>
</dbReference>
<keyword evidence="6" id="KW-0489">Methyltransferase</keyword>
<dbReference type="FunFam" id="3.30.200.20:FF:000386">
    <property type="entry name" value="Fibrillarin, putative"/>
    <property type="match status" value="1"/>
</dbReference>
<dbReference type="PANTHER" id="PTHR10335:SF17">
    <property type="entry name" value="FIBRILLARIN"/>
    <property type="match status" value="1"/>
</dbReference>
<dbReference type="SMART" id="SM01206">
    <property type="entry name" value="Fibrillarin"/>
    <property type="match status" value="1"/>
</dbReference>
<protein>
    <recommendedName>
        <fullName evidence="3">rRNA 2'-O-methyltransferase fibrillarin</fullName>
    </recommendedName>
    <alternativeName>
        <fullName evidence="12">Histone-glutamine methyltransferase</fullName>
    </alternativeName>
</protein>
<comment type="catalytic activity">
    <reaction evidence="13">
        <text>L-glutaminyl-[histone H2A] + S-adenosyl-L-methionine = N(5)-methyl-L-glutaminyl-[histone H2A] + S-adenosyl-L-homocysteine + H(+)</text>
        <dbReference type="Rhea" id="RHEA:50904"/>
        <dbReference type="Rhea" id="RHEA-COMP:12837"/>
        <dbReference type="Rhea" id="RHEA-COMP:12839"/>
        <dbReference type="ChEBI" id="CHEBI:15378"/>
        <dbReference type="ChEBI" id="CHEBI:30011"/>
        <dbReference type="ChEBI" id="CHEBI:57856"/>
        <dbReference type="ChEBI" id="CHEBI:59789"/>
        <dbReference type="ChEBI" id="CHEBI:61891"/>
    </reaction>
</comment>
<keyword evidence="8" id="KW-0949">S-adenosyl-L-methionine</keyword>
<evidence type="ECO:0000256" key="3">
    <source>
        <dbReference type="ARBA" id="ARBA00015190"/>
    </source>
</evidence>
<keyword evidence="7" id="KW-0808">Transferase</keyword>
<gene>
    <name evidence="16" type="ORF">FEHR0123_LOCUS3227</name>
</gene>
<reference evidence="16" key="1">
    <citation type="submission" date="2021-01" db="EMBL/GenBank/DDBJ databases">
        <authorList>
            <person name="Corre E."/>
            <person name="Pelletier E."/>
            <person name="Niang G."/>
            <person name="Scheremetjew M."/>
            <person name="Finn R."/>
            <person name="Kale V."/>
            <person name="Holt S."/>
            <person name="Cochrane G."/>
            <person name="Meng A."/>
            <person name="Brown T."/>
            <person name="Cohen L."/>
        </authorList>
    </citation>
    <scope>NUCLEOTIDE SEQUENCE</scope>
    <source>
        <strain evidence="16">Fehren 1</strain>
    </source>
</reference>
<dbReference type="HAMAP" id="MF_00351">
    <property type="entry name" value="RNA_methyltransf_FlpA"/>
    <property type="match status" value="1"/>
</dbReference>
<dbReference type="Gene3D" id="3.30.200.20">
    <property type="entry name" value="Phosphorylase Kinase, domain 1"/>
    <property type="match status" value="1"/>
</dbReference>
<dbReference type="GO" id="GO:1990259">
    <property type="term" value="F:histone H2AQ104 methyltransferase activity"/>
    <property type="evidence" value="ECO:0007669"/>
    <property type="project" value="TreeGrafter"/>
</dbReference>
<dbReference type="InterPro" id="IPR029063">
    <property type="entry name" value="SAM-dependent_MTases_sf"/>
</dbReference>
<dbReference type="PIRSF" id="PIRSF006540">
    <property type="entry name" value="Nop17p"/>
    <property type="match status" value="1"/>
</dbReference>
<dbReference type="PROSITE" id="PS00566">
    <property type="entry name" value="FIBRILLARIN"/>
    <property type="match status" value="1"/>
</dbReference>
<evidence type="ECO:0000256" key="15">
    <source>
        <dbReference type="SAM" id="MobiDB-lite"/>
    </source>
</evidence>
<comment type="similarity">
    <text evidence="2">Belongs to the methyltransferase superfamily. Fibrillarin family.</text>
</comment>
<dbReference type="AlphaFoldDB" id="A0A7S3MKW9"/>
<dbReference type="PANTHER" id="PTHR10335">
    <property type="entry name" value="RRNA 2-O-METHYLTRANSFERASE FIBRILLARIN"/>
    <property type="match status" value="1"/>
</dbReference>
<comment type="subcellular location">
    <subcellularLocation>
        <location evidence="1">Nucleus</location>
        <location evidence="1">Nucleolus</location>
    </subcellularLocation>
</comment>
<keyword evidence="11" id="KW-0687">Ribonucleoprotein</keyword>
<dbReference type="FunFam" id="3.40.50.150:FF:000001">
    <property type="entry name" value="Fibrillarin like 1"/>
    <property type="match status" value="1"/>
</dbReference>
<keyword evidence="4" id="KW-0488">Methylation</keyword>
<evidence type="ECO:0000256" key="5">
    <source>
        <dbReference type="ARBA" id="ARBA00022552"/>
    </source>
</evidence>
<comment type="function">
    <text evidence="14">S-adenosyl-L-methionine-dependent methyltransferase that has the ability to methylate both RNAs and proteins. Involved in pre-rRNA processing. Utilizes the methyl donor S-adenosyl-L-methionine to catalyze the site-specific 2'-hydroxyl methylation of ribose moieties in pre-ribosomal RNA. Site specificity is provided by a guide RNA that base pairs with the substrate. Methylation occurs at a characteristic distance from the sequence involved in base pairing with the guide RNA. Also acts as a protein methyltransferase by mediating methylation of 'Gln-105' of histone H2A (H2AQ105me), a modification that impairs binding of the FACT complex and is specifically present at 35S ribosomal DNA locus.</text>
</comment>
<feature type="compositionally biased region" description="Gly residues" evidence="15">
    <location>
        <begin position="43"/>
        <end position="62"/>
    </location>
</feature>
<evidence type="ECO:0000256" key="10">
    <source>
        <dbReference type="ARBA" id="ARBA00023242"/>
    </source>
</evidence>
<sequence>MREFSGARGGGRGGRGGGFGGRGGDRGGRGGFGGRGGDRGGRGGRGGFGGRGGRGGRGGIGAGARVAVEPHPRFPGVFVSRSKDDLLLTKNTTTGESVYNEKRIAVETDGEKIEYRAWNPFRSKLAAGICGGCDNIYMKPGSKVLYIGAASGTTVSHVSDLVGPEGAVYAVEFSKRVGRDLVNMAKKRTNVIPIIEDARHPQKYRMLVPMVDVIFADVAQPDQARILGLNASMFVKNRGNFVIAIKASCVDSTVAPEVVYANEVQILREQGFRPVDQMTLEPYERDHVIVTGMYRPAPEDFPQDNK</sequence>
<evidence type="ECO:0000256" key="2">
    <source>
        <dbReference type="ARBA" id="ARBA00010632"/>
    </source>
</evidence>
<dbReference type="Gene3D" id="3.40.50.150">
    <property type="entry name" value="Vaccinia Virus protein VP39"/>
    <property type="match status" value="1"/>
</dbReference>
<dbReference type="PRINTS" id="PR00052">
    <property type="entry name" value="FIBRILLARIN"/>
</dbReference>
<evidence type="ECO:0000256" key="9">
    <source>
        <dbReference type="ARBA" id="ARBA00022884"/>
    </source>
</evidence>
<name>A0A7S3MKW9_9SPIT</name>
<keyword evidence="9" id="KW-0694">RNA-binding</keyword>
<dbReference type="EMBL" id="HBIE01010538">
    <property type="protein sequence ID" value="CAE0308318.1"/>
    <property type="molecule type" value="Transcribed_RNA"/>
</dbReference>
<keyword evidence="5" id="KW-0698">rRNA processing</keyword>
<dbReference type="InterPro" id="IPR020813">
    <property type="entry name" value="Fibrillarin_CS"/>
</dbReference>
<evidence type="ECO:0000256" key="7">
    <source>
        <dbReference type="ARBA" id="ARBA00022679"/>
    </source>
</evidence>
<evidence type="ECO:0000313" key="16">
    <source>
        <dbReference type="EMBL" id="CAE0308318.1"/>
    </source>
</evidence>
<evidence type="ECO:0000256" key="12">
    <source>
        <dbReference type="ARBA" id="ARBA00032245"/>
    </source>
</evidence>